<accession>A0A242CE26</accession>
<dbReference type="AlphaFoldDB" id="A0A242CE26"/>
<dbReference type="EMBL" id="NGLE02000001">
    <property type="protein sequence ID" value="MEI5994016.1"/>
    <property type="molecule type" value="Genomic_DNA"/>
</dbReference>
<gene>
    <name evidence="2" type="ORF">A5880_001493</name>
    <name evidence="1" type="ORF">A5880_001574</name>
</gene>
<dbReference type="STRING" id="1834181.A5880_001493"/>
<keyword evidence="3" id="KW-1185">Reference proteome</keyword>
<protein>
    <submittedName>
        <fullName evidence="2">Uncharacterized protein</fullName>
    </submittedName>
</protein>
<dbReference type="Proteomes" id="UP000195139">
    <property type="component" value="Unassembled WGS sequence"/>
</dbReference>
<organism evidence="2">
    <name type="scientific">Candidatus Enterococcus mansonii</name>
    <dbReference type="NCBI Taxonomy" id="1834181"/>
    <lineage>
        <taxon>Bacteria</taxon>
        <taxon>Bacillati</taxon>
        <taxon>Bacillota</taxon>
        <taxon>Bacilli</taxon>
        <taxon>Lactobacillales</taxon>
        <taxon>Enterococcaceae</taxon>
        <taxon>Enterococcus</taxon>
    </lineage>
</organism>
<evidence type="ECO:0000313" key="1">
    <source>
        <dbReference type="EMBL" id="MEI5994016.1"/>
    </source>
</evidence>
<comment type="caution">
    <text evidence="2">The sequence shown here is derived from an EMBL/GenBank/DDBJ whole genome shotgun (WGS) entry which is preliminary data.</text>
</comment>
<dbReference type="RefSeq" id="WP_086330437.1">
    <property type="nucleotide sequence ID" value="NZ_NGLE02000001.1"/>
</dbReference>
<evidence type="ECO:0000313" key="2">
    <source>
        <dbReference type="EMBL" id="OTO08493.1"/>
    </source>
</evidence>
<dbReference type="OrthoDB" id="2187790at2"/>
<reference evidence="2" key="1">
    <citation type="submission" date="2017-05" db="EMBL/GenBank/DDBJ databases">
        <title>The Genome Sequence of Enterococcus sp. 4G2_DIV0659.</title>
        <authorList>
            <consortium name="The Broad Institute Genomics Platform"/>
            <consortium name="The Broad Institute Genomic Center for Infectious Diseases"/>
            <person name="Earl A."/>
            <person name="Manson A."/>
            <person name="Schwartman J."/>
            <person name="Gilmore M."/>
            <person name="Abouelleil A."/>
            <person name="Cao P."/>
            <person name="Chapman S."/>
            <person name="Cusick C."/>
            <person name="Shea T."/>
            <person name="Young S."/>
            <person name="Neafsey D."/>
            <person name="Nusbaum C."/>
            <person name="Birren B."/>
        </authorList>
    </citation>
    <scope>NUCLEOTIDE SEQUENCE [LARGE SCALE GENOMIC DNA]</scope>
    <source>
        <strain evidence="2">4G2_DIV0659</strain>
    </source>
</reference>
<name>A0A242CE26_9ENTE</name>
<sequence>MKIQFLGIKNQVKKSGCSSCGSRQVSKHTFQRETRMVLPSGQTKTFYVGEVSNVMDQDGHFLLNQTYTLDGQTVKMFKEGQ</sequence>
<proteinExistence type="predicted"/>
<evidence type="ECO:0000313" key="3">
    <source>
        <dbReference type="Proteomes" id="UP000195139"/>
    </source>
</evidence>
<reference evidence="1 3" key="2">
    <citation type="submission" date="2018-07" db="EMBL/GenBank/DDBJ databases">
        <title>The Genome Sequence of Enterococcus sp. DIV0659b.</title>
        <authorList>
            <consortium name="The Broad Institute Genomics Platform"/>
            <consortium name="The Broad Institute Genomic Center for Infectious Diseases"/>
            <person name="Earl A."/>
            <person name="Manson A."/>
            <person name="Schwartman J."/>
            <person name="Gilmore M."/>
            <person name="Abouelleil A."/>
            <person name="Cao P."/>
            <person name="Chapman S."/>
            <person name="Cusick C."/>
            <person name="Shea T."/>
            <person name="Young S."/>
            <person name="Neafsey D."/>
            <person name="Nusbaum C."/>
            <person name="Birren B."/>
        </authorList>
    </citation>
    <scope>NUCLEOTIDE SEQUENCE [LARGE SCALE GENOMIC DNA]</scope>
    <source>
        <strain evidence="1 3">4G2_DIV0659</strain>
    </source>
</reference>
<dbReference type="EMBL" id="NGLE01000002">
    <property type="protein sequence ID" value="OTO08493.1"/>
    <property type="molecule type" value="Genomic_DNA"/>
</dbReference>